<evidence type="ECO:0000256" key="5">
    <source>
        <dbReference type="ARBA" id="ARBA00022692"/>
    </source>
</evidence>
<keyword evidence="4 12" id="KW-0349">Heme</keyword>
<dbReference type="GO" id="GO:0016705">
    <property type="term" value="F:oxidoreductase activity, acting on paired donors, with incorporation or reduction of molecular oxygen"/>
    <property type="evidence" value="ECO:0007669"/>
    <property type="project" value="InterPro"/>
</dbReference>
<dbReference type="InterPro" id="IPR001128">
    <property type="entry name" value="Cyt_P450"/>
</dbReference>
<sequence length="416" mass="46640">MTRVSAWMYLFYGTDIIQSKFDEAKDGSFEVLAPDKRYVFVSSSKHLRELDTAPDTVLSLQAASKQMLQPQYAMHSFNWFDRRGTEGVGFVRALRTLLTNNIPQILPNLSILITSSLTDVLAEHPNVDAQIGAVIQRFLSSHKAVYEVLLPIADQRCLQRDLGKLGGELPKHACIQWIMETSPRKAPWSGKRVVHELMAIWLGSVHALTTTITFAIRDLCLHPEYAEPLRAELEAEYKNFLQTGQGLPLLDSFIKESARLTPVESTLGPFQFSDGTKLSPGDWACTPVRAIMQNEALYPAPLEFHGFRFVDRDNVSIHTPEGAQRFQIQQEKPSSLCSADATWHVWGSGRMVCPGRYYAAAVMKVILAQIIRDYDCSLVDPAARRWFTWRSTTLPGPGTKVVFSPRQDVSRAVSGV</sequence>
<keyword evidence="5" id="KW-0812">Transmembrane</keyword>
<dbReference type="OrthoDB" id="1844152at2759"/>
<comment type="cofactor">
    <cofactor evidence="1 12">
        <name>heme</name>
        <dbReference type="ChEBI" id="CHEBI:30413"/>
    </cofactor>
</comment>
<accession>A0A0U5CB55</accession>
<evidence type="ECO:0000256" key="2">
    <source>
        <dbReference type="ARBA" id="ARBA00004370"/>
    </source>
</evidence>
<dbReference type="Proteomes" id="UP000054771">
    <property type="component" value="Unassembled WGS sequence"/>
</dbReference>
<evidence type="ECO:0000256" key="11">
    <source>
        <dbReference type="ARBA" id="ARBA00023136"/>
    </source>
</evidence>
<dbReference type="Gene3D" id="1.10.630.10">
    <property type="entry name" value="Cytochrome P450"/>
    <property type="match status" value="1"/>
</dbReference>
<dbReference type="CDD" id="cd11041">
    <property type="entry name" value="CYP503A1-like"/>
    <property type="match status" value="1"/>
</dbReference>
<keyword evidence="8" id="KW-0560">Oxidoreductase</keyword>
<keyword evidence="14" id="KW-1185">Reference proteome</keyword>
<evidence type="ECO:0000256" key="4">
    <source>
        <dbReference type="ARBA" id="ARBA00022617"/>
    </source>
</evidence>
<dbReference type="GO" id="GO:0005506">
    <property type="term" value="F:iron ion binding"/>
    <property type="evidence" value="ECO:0007669"/>
    <property type="project" value="InterPro"/>
</dbReference>
<dbReference type="EMBL" id="CDMC01000008">
    <property type="protein sequence ID" value="CEL06473.1"/>
    <property type="molecule type" value="Genomic_DNA"/>
</dbReference>
<keyword evidence="9 12" id="KW-0408">Iron</keyword>
<dbReference type="PRINTS" id="PR00465">
    <property type="entry name" value="EP450IV"/>
</dbReference>
<dbReference type="InterPro" id="IPR036396">
    <property type="entry name" value="Cyt_P450_sf"/>
</dbReference>
<evidence type="ECO:0000256" key="12">
    <source>
        <dbReference type="PIRSR" id="PIRSR602403-1"/>
    </source>
</evidence>
<evidence type="ECO:0000313" key="14">
    <source>
        <dbReference type="Proteomes" id="UP000054771"/>
    </source>
</evidence>
<keyword evidence="7" id="KW-1133">Transmembrane helix</keyword>
<evidence type="ECO:0000313" key="13">
    <source>
        <dbReference type="EMBL" id="CEL06473.1"/>
    </source>
</evidence>
<reference evidence="14" key="1">
    <citation type="journal article" date="2016" name="Genome Announc.">
        <title>Draft genome sequences of fungus Aspergillus calidoustus.</title>
        <authorList>
            <person name="Horn F."/>
            <person name="Linde J."/>
            <person name="Mattern D.J."/>
            <person name="Walther G."/>
            <person name="Guthke R."/>
            <person name="Scherlach K."/>
            <person name="Martin K."/>
            <person name="Brakhage A.A."/>
            <person name="Petzke L."/>
            <person name="Valiante V."/>
        </authorList>
    </citation>
    <scope>NUCLEOTIDE SEQUENCE [LARGE SCALE GENOMIC DNA]</scope>
    <source>
        <strain evidence="14">SF006504</strain>
    </source>
</reference>
<evidence type="ECO:0000256" key="10">
    <source>
        <dbReference type="ARBA" id="ARBA00023033"/>
    </source>
</evidence>
<comment type="similarity">
    <text evidence="3">Belongs to the cytochrome P450 family.</text>
</comment>
<keyword evidence="6 12" id="KW-0479">Metal-binding</keyword>
<dbReference type="SUPFAM" id="SSF48264">
    <property type="entry name" value="Cytochrome P450"/>
    <property type="match status" value="1"/>
</dbReference>
<evidence type="ECO:0000256" key="1">
    <source>
        <dbReference type="ARBA" id="ARBA00001971"/>
    </source>
</evidence>
<evidence type="ECO:0000256" key="7">
    <source>
        <dbReference type="ARBA" id="ARBA00022989"/>
    </source>
</evidence>
<evidence type="ECO:0000256" key="6">
    <source>
        <dbReference type="ARBA" id="ARBA00022723"/>
    </source>
</evidence>
<dbReference type="AlphaFoldDB" id="A0A0U5CB55"/>
<evidence type="ECO:0008006" key="15">
    <source>
        <dbReference type="Google" id="ProtNLM"/>
    </source>
</evidence>
<comment type="subcellular location">
    <subcellularLocation>
        <location evidence="2">Membrane</location>
    </subcellularLocation>
</comment>
<dbReference type="OMA" id="IHDLCLH"/>
<keyword evidence="11" id="KW-0472">Membrane</keyword>
<evidence type="ECO:0000256" key="9">
    <source>
        <dbReference type="ARBA" id="ARBA00023004"/>
    </source>
</evidence>
<dbReference type="GO" id="GO:0004497">
    <property type="term" value="F:monooxygenase activity"/>
    <property type="evidence" value="ECO:0007669"/>
    <property type="project" value="UniProtKB-KW"/>
</dbReference>
<dbReference type="PANTHER" id="PTHR46206">
    <property type="entry name" value="CYTOCHROME P450"/>
    <property type="match status" value="1"/>
</dbReference>
<feature type="binding site" description="axial binding residue" evidence="12">
    <location>
        <position position="353"/>
    </location>
    <ligand>
        <name>heme</name>
        <dbReference type="ChEBI" id="CHEBI:30413"/>
    </ligand>
    <ligandPart>
        <name>Fe</name>
        <dbReference type="ChEBI" id="CHEBI:18248"/>
    </ligandPart>
</feature>
<gene>
    <name evidence="13" type="ORF">ASPCAL09650</name>
</gene>
<evidence type="ECO:0000256" key="3">
    <source>
        <dbReference type="ARBA" id="ARBA00010617"/>
    </source>
</evidence>
<evidence type="ECO:0000256" key="8">
    <source>
        <dbReference type="ARBA" id="ARBA00023002"/>
    </source>
</evidence>
<dbReference type="Pfam" id="PF00067">
    <property type="entry name" value="p450"/>
    <property type="match status" value="1"/>
</dbReference>
<name>A0A0U5CB55_ASPCI</name>
<organism evidence="13 14">
    <name type="scientific">Aspergillus calidoustus</name>
    <dbReference type="NCBI Taxonomy" id="454130"/>
    <lineage>
        <taxon>Eukaryota</taxon>
        <taxon>Fungi</taxon>
        <taxon>Dikarya</taxon>
        <taxon>Ascomycota</taxon>
        <taxon>Pezizomycotina</taxon>
        <taxon>Eurotiomycetes</taxon>
        <taxon>Eurotiomycetidae</taxon>
        <taxon>Eurotiales</taxon>
        <taxon>Aspergillaceae</taxon>
        <taxon>Aspergillus</taxon>
        <taxon>Aspergillus subgen. Nidulantes</taxon>
    </lineage>
</organism>
<dbReference type="GO" id="GO:0019748">
    <property type="term" value="P:secondary metabolic process"/>
    <property type="evidence" value="ECO:0007669"/>
    <property type="project" value="UniProtKB-ARBA"/>
</dbReference>
<proteinExistence type="inferred from homology"/>
<dbReference type="GO" id="GO:0020037">
    <property type="term" value="F:heme binding"/>
    <property type="evidence" value="ECO:0007669"/>
    <property type="project" value="InterPro"/>
</dbReference>
<dbReference type="GO" id="GO:0016020">
    <property type="term" value="C:membrane"/>
    <property type="evidence" value="ECO:0007669"/>
    <property type="project" value="UniProtKB-SubCell"/>
</dbReference>
<dbReference type="STRING" id="454130.A0A0U5CB55"/>
<dbReference type="InterPro" id="IPR002403">
    <property type="entry name" value="Cyt_P450_E_grp-IV"/>
</dbReference>
<dbReference type="PANTHER" id="PTHR46206:SF5">
    <property type="entry name" value="P450, PUTATIVE (EUROFUNG)-RELATED"/>
    <property type="match status" value="1"/>
</dbReference>
<keyword evidence="10" id="KW-0503">Monooxygenase</keyword>
<protein>
    <recommendedName>
        <fullName evidence="15">Cytochrome P450</fullName>
    </recommendedName>
</protein>